<dbReference type="Gene3D" id="1.10.287.130">
    <property type="match status" value="1"/>
</dbReference>
<keyword evidence="7" id="KW-0813">Transport</keyword>
<dbReference type="InterPro" id="IPR036097">
    <property type="entry name" value="HisK_dim/P_sf"/>
</dbReference>
<dbReference type="AlphaFoldDB" id="A0A212QXD2"/>
<dbReference type="InterPro" id="IPR003018">
    <property type="entry name" value="GAF"/>
</dbReference>
<evidence type="ECO:0000256" key="2">
    <source>
        <dbReference type="ARBA" id="ARBA00012438"/>
    </source>
</evidence>
<dbReference type="SMART" id="SM00065">
    <property type="entry name" value="GAF"/>
    <property type="match status" value="3"/>
</dbReference>
<reference evidence="8" key="1">
    <citation type="submission" date="2017-06" db="EMBL/GenBank/DDBJ databases">
        <authorList>
            <person name="Varghese N."/>
            <person name="Submissions S."/>
        </authorList>
    </citation>
    <scope>NUCLEOTIDE SEQUENCE [LARGE SCALE GENOMIC DNA]</scope>
    <source>
        <strain evidence="8">JAD2</strain>
    </source>
</reference>
<dbReference type="RefSeq" id="WP_088571068.1">
    <property type="nucleotide sequence ID" value="NZ_FYEK01000027.1"/>
</dbReference>
<dbReference type="SUPFAM" id="SSF55874">
    <property type="entry name" value="ATPase domain of HSP90 chaperone/DNA topoisomerase II/histidine kinase"/>
    <property type="match status" value="1"/>
</dbReference>
<evidence type="ECO:0000313" key="8">
    <source>
        <dbReference type="Proteomes" id="UP000197025"/>
    </source>
</evidence>
<sequence length="917" mass="98915">MEIPPTIRDPLLEWVDCLLRSADPEEVLREAAAALGSPGHAVALGLWLPDSEGTCLRLVIGTGALAAAAGILERPLSGEPSCGAVWSYHSGRPSIETFDAPAMPAVRLNLPLRAREDGEPIGVLTAEGSPALRTAEAQQRLLLLARWLAGLLSVGASGSAGPLMARLNRLALMVNEEMALEPLLHHIVRELVELLRGDRGAIALMAEGGDHLVVVAEHNPAGTPSGLGVRIPIAGNPSMEWILRERRPLAIPDVRDAILGPVGPALEALGIRSLLIIPLVVGERVIGTIGVDSVGRPRVFTEAEQHLAQVVAAQVAGAVERARLLAEAQRRAAHLEVLHTVLREATAAPDLNALMERALTQLRAALKAPMGAIWLPGHAVVHGLSMETRRQITEAVRTAGLVFQGPIAVNDWHALPMDHPMQPLQPVIAGVGIRASVTVPIGRAEAPLGGLSLAVPEPRVWGPEEIALMEAVGRELGAVMERLQLLERLRAQTERLHILYQTARALAHGEEVFELLEQALGEIRAHLEADAVSVYGRDAAGSGLRLMVTQGFSPIPRVELGEAARTITGRVGATGEALWVEDCTAYPYPPETRAIIEREGFRTHAALPLRHQGEILGVLHVLWRRPRALDPEIRDLLQSLADLLATGIHRAQLLERARQEAAERAALNRALGEALRLREEMIQNVSHELRTPLTVAMGYLELLAEGVLGPLNAAQREAVEVSRGRLQELHRYVELLLTMQMARAAGEGRRQPLDLADLVREAARRLQARLDPARHSLQVEVPKEPVWMVGDPEELACAIGEVLDNAVKFSPAGGRIGIALAVGEGEILLRVWDEGIGIPPEHLPRVGEPFYQVEGGTTRRFSGMGIGLAAVRAILEAHGGAFHIRPRSPRGTEVLLRLPLHRDPEPQTSPPDPDPRG</sequence>
<proteinExistence type="predicted"/>
<evidence type="ECO:0000256" key="3">
    <source>
        <dbReference type="ARBA" id="ARBA00022553"/>
    </source>
</evidence>
<organism evidence="7 8">
    <name type="scientific">Thermoflexus hugenholtzii JAD2</name>
    <dbReference type="NCBI Taxonomy" id="877466"/>
    <lineage>
        <taxon>Bacteria</taxon>
        <taxon>Bacillati</taxon>
        <taxon>Chloroflexota</taxon>
        <taxon>Thermoflexia</taxon>
        <taxon>Thermoflexales</taxon>
        <taxon>Thermoflexaceae</taxon>
        <taxon>Thermoflexus</taxon>
    </lineage>
</organism>
<keyword evidence="4 7" id="KW-0808">Transferase</keyword>
<gene>
    <name evidence="7" type="ORF">SAMN02746019_00008160</name>
</gene>
<keyword evidence="4 7" id="KW-0418">Kinase</keyword>
<keyword evidence="7" id="KW-0407">Ion channel</keyword>
<dbReference type="SMART" id="SM00388">
    <property type="entry name" value="HisKA"/>
    <property type="match status" value="1"/>
</dbReference>
<comment type="catalytic activity">
    <reaction evidence="1">
        <text>ATP + protein L-histidine = ADP + protein N-phospho-L-histidine.</text>
        <dbReference type="EC" id="2.7.13.3"/>
    </reaction>
</comment>
<dbReference type="PANTHER" id="PTHR45569:SF1">
    <property type="entry name" value="SENSOR PROTEIN KDPD"/>
    <property type="match status" value="1"/>
</dbReference>
<keyword evidence="5" id="KW-0902">Two-component regulatory system</keyword>
<keyword evidence="7" id="KW-0406">Ion transport</keyword>
<dbReference type="Pfam" id="PF02518">
    <property type="entry name" value="HATPase_c"/>
    <property type="match status" value="1"/>
</dbReference>
<dbReference type="GO" id="GO:0034220">
    <property type="term" value="P:monoatomic ion transmembrane transport"/>
    <property type="evidence" value="ECO:0007669"/>
    <property type="project" value="UniProtKB-KW"/>
</dbReference>
<dbReference type="PROSITE" id="PS50109">
    <property type="entry name" value="HIS_KIN"/>
    <property type="match status" value="1"/>
</dbReference>
<evidence type="ECO:0000259" key="6">
    <source>
        <dbReference type="PROSITE" id="PS50109"/>
    </source>
</evidence>
<dbReference type="InterPro" id="IPR052023">
    <property type="entry name" value="Histidine_kinase_KdpD"/>
</dbReference>
<dbReference type="PRINTS" id="PR00344">
    <property type="entry name" value="BCTRLSENSOR"/>
</dbReference>
<dbReference type="InterPro" id="IPR003594">
    <property type="entry name" value="HATPase_dom"/>
</dbReference>
<feature type="domain" description="Histidine kinase" evidence="6">
    <location>
        <begin position="684"/>
        <end position="902"/>
    </location>
</feature>
<dbReference type="Gene3D" id="3.30.450.40">
    <property type="match status" value="3"/>
</dbReference>
<evidence type="ECO:0000256" key="1">
    <source>
        <dbReference type="ARBA" id="ARBA00000085"/>
    </source>
</evidence>
<evidence type="ECO:0000256" key="4">
    <source>
        <dbReference type="ARBA" id="ARBA00022777"/>
    </source>
</evidence>
<dbReference type="CDD" id="cd00082">
    <property type="entry name" value="HisKA"/>
    <property type="match status" value="1"/>
</dbReference>
<dbReference type="Gene3D" id="3.30.565.10">
    <property type="entry name" value="Histidine kinase-like ATPase, C-terminal domain"/>
    <property type="match status" value="1"/>
</dbReference>
<dbReference type="InterPro" id="IPR029016">
    <property type="entry name" value="GAF-like_dom_sf"/>
</dbReference>
<dbReference type="OrthoDB" id="140857at2"/>
<dbReference type="SUPFAM" id="SSF47384">
    <property type="entry name" value="Homodimeric domain of signal transducing histidine kinase"/>
    <property type="match status" value="1"/>
</dbReference>
<dbReference type="InterPro" id="IPR004358">
    <property type="entry name" value="Sig_transdc_His_kin-like_C"/>
</dbReference>
<dbReference type="CDD" id="cd00075">
    <property type="entry name" value="HATPase"/>
    <property type="match status" value="1"/>
</dbReference>
<evidence type="ECO:0000256" key="5">
    <source>
        <dbReference type="ARBA" id="ARBA00023012"/>
    </source>
</evidence>
<dbReference type="InterPro" id="IPR036890">
    <property type="entry name" value="HATPase_C_sf"/>
</dbReference>
<dbReference type="GO" id="GO:0005886">
    <property type="term" value="C:plasma membrane"/>
    <property type="evidence" value="ECO:0007669"/>
    <property type="project" value="TreeGrafter"/>
</dbReference>
<dbReference type="EC" id="2.7.13.3" evidence="2"/>
<dbReference type="InterPro" id="IPR005467">
    <property type="entry name" value="His_kinase_dom"/>
</dbReference>
<dbReference type="Pfam" id="PF01590">
    <property type="entry name" value="GAF"/>
    <property type="match status" value="3"/>
</dbReference>
<name>A0A212QXD2_9CHLR</name>
<keyword evidence="3" id="KW-0597">Phosphoprotein</keyword>
<accession>A0A212QXD2</accession>
<keyword evidence="8" id="KW-1185">Reference proteome</keyword>
<dbReference type="InterPro" id="IPR003661">
    <property type="entry name" value="HisK_dim/P_dom"/>
</dbReference>
<dbReference type="Proteomes" id="UP000197025">
    <property type="component" value="Unassembled WGS sequence"/>
</dbReference>
<dbReference type="InParanoid" id="A0A212QXD2"/>
<protein>
    <recommendedName>
        <fullName evidence="2">histidine kinase</fullName>
        <ecNumber evidence="2">2.7.13.3</ecNumber>
    </recommendedName>
</protein>
<evidence type="ECO:0000313" key="7">
    <source>
        <dbReference type="EMBL" id="SNB64372.1"/>
    </source>
</evidence>
<dbReference type="GO" id="GO:0000155">
    <property type="term" value="F:phosphorelay sensor kinase activity"/>
    <property type="evidence" value="ECO:0007669"/>
    <property type="project" value="InterPro"/>
</dbReference>
<dbReference type="Pfam" id="PF00512">
    <property type="entry name" value="HisKA"/>
    <property type="match status" value="1"/>
</dbReference>
<dbReference type="PANTHER" id="PTHR45569">
    <property type="entry name" value="SENSOR PROTEIN KDPD"/>
    <property type="match status" value="1"/>
</dbReference>
<dbReference type="EMBL" id="FYEK01000027">
    <property type="protein sequence ID" value="SNB64372.1"/>
    <property type="molecule type" value="Genomic_DNA"/>
</dbReference>
<dbReference type="SUPFAM" id="SSF55781">
    <property type="entry name" value="GAF domain-like"/>
    <property type="match status" value="3"/>
</dbReference>
<dbReference type="SMART" id="SM00387">
    <property type="entry name" value="HATPase_c"/>
    <property type="match status" value="1"/>
</dbReference>